<evidence type="ECO:0000313" key="4">
    <source>
        <dbReference type="Proteomes" id="UP000315385"/>
    </source>
</evidence>
<comment type="caution">
    <text evidence="3">The sequence shown here is derived from an EMBL/GenBank/DDBJ whole genome shotgun (WGS) entry which is preliminary data.</text>
</comment>
<dbReference type="SUPFAM" id="SSF51182">
    <property type="entry name" value="RmlC-like cupins"/>
    <property type="match status" value="1"/>
</dbReference>
<dbReference type="PANTHER" id="PTHR35848">
    <property type="entry name" value="OXALATE-BINDING PROTEIN"/>
    <property type="match status" value="1"/>
</dbReference>
<dbReference type="Proteomes" id="UP000315385">
    <property type="component" value="Unassembled WGS sequence"/>
</dbReference>
<feature type="domain" description="Cupin type-2" evidence="2">
    <location>
        <begin position="37"/>
        <end position="103"/>
    </location>
</feature>
<dbReference type="Gene3D" id="2.60.120.10">
    <property type="entry name" value="Jelly Rolls"/>
    <property type="match status" value="1"/>
</dbReference>
<dbReference type="AlphaFoldDB" id="A0A544QL12"/>
<evidence type="ECO:0000259" key="2">
    <source>
        <dbReference type="Pfam" id="PF07883"/>
    </source>
</evidence>
<name>A0A544QL12_9EURY</name>
<gene>
    <name evidence="3" type="ORF">EWF95_12875</name>
</gene>
<evidence type="ECO:0000313" key="3">
    <source>
        <dbReference type="EMBL" id="TQQ79017.1"/>
    </source>
</evidence>
<proteinExistence type="predicted"/>
<organism evidence="3 4">
    <name type="scientific">Halonotius roseus</name>
    <dbReference type="NCBI Taxonomy" id="2511997"/>
    <lineage>
        <taxon>Archaea</taxon>
        <taxon>Methanobacteriati</taxon>
        <taxon>Methanobacteriota</taxon>
        <taxon>Stenosarchaea group</taxon>
        <taxon>Halobacteria</taxon>
        <taxon>Halobacteriales</taxon>
        <taxon>Haloferacaceae</taxon>
        <taxon>Halonotius</taxon>
    </lineage>
</organism>
<keyword evidence="4" id="KW-1185">Reference proteome</keyword>
<dbReference type="InterPro" id="IPR051610">
    <property type="entry name" value="GPI/OXD"/>
</dbReference>
<keyword evidence="1" id="KW-0479">Metal-binding</keyword>
<dbReference type="Pfam" id="PF07883">
    <property type="entry name" value="Cupin_2"/>
    <property type="match status" value="1"/>
</dbReference>
<evidence type="ECO:0000256" key="1">
    <source>
        <dbReference type="ARBA" id="ARBA00022723"/>
    </source>
</evidence>
<protein>
    <submittedName>
        <fullName evidence="3">Cupin domain-containing protein</fullName>
    </submittedName>
</protein>
<dbReference type="InterPro" id="IPR013096">
    <property type="entry name" value="Cupin_2"/>
</dbReference>
<reference evidence="3 4" key="1">
    <citation type="submission" date="2019-02" db="EMBL/GenBank/DDBJ databases">
        <title>Halonotius sp. a new haloqrchaeon isolated from saline water.</title>
        <authorList>
            <person name="Duran-Viseras A."/>
            <person name="Sanchez-Porro C."/>
            <person name="Ventosa A."/>
        </authorList>
    </citation>
    <scope>NUCLEOTIDE SEQUENCE [LARGE SCALE GENOMIC DNA]</scope>
    <source>
        <strain evidence="3 4">F9-27</strain>
    </source>
</reference>
<dbReference type="EMBL" id="SESI01000004">
    <property type="protein sequence ID" value="TQQ79017.1"/>
    <property type="molecule type" value="Genomic_DNA"/>
</dbReference>
<dbReference type="InterPro" id="IPR011051">
    <property type="entry name" value="RmlC_Cupin_sf"/>
</dbReference>
<dbReference type="PANTHER" id="PTHR35848:SF9">
    <property type="entry name" value="SLL1358 PROTEIN"/>
    <property type="match status" value="1"/>
</dbReference>
<accession>A0A544QL12</accession>
<dbReference type="RefSeq" id="WP_142444490.1">
    <property type="nucleotide sequence ID" value="NZ_SESI01000004.1"/>
</dbReference>
<dbReference type="InterPro" id="IPR014710">
    <property type="entry name" value="RmlC-like_jellyroll"/>
</dbReference>
<sequence length="106" mass="11524">MSYTKVEYEDVEPVGGGLRFLREPLGCEQLGISVLDCEPGWSGKLHDHGDQQQEEVYFLVEGAATITIDNEAVPLEAGEAVRVDPDSERQIHNGDAPSQFVLVGAP</sequence>
<dbReference type="OrthoDB" id="305577at2157"/>
<dbReference type="GO" id="GO:0046872">
    <property type="term" value="F:metal ion binding"/>
    <property type="evidence" value="ECO:0007669"/>
    <property type="project" value="UniProtKB-KW"/>
</dbReference>